<dbReference type="EMBL" id="JBHTCP010000002">
    <property type="protein sequence ID" value="MFC7370335.1"/>
    <property type="molecule type" value="Genomic_DNA"/>
</dbReference>
<reference evidence="3" key="1">
    <citation type="journal article" date="2019" name="Int. J. Syst. Evol. Microbiol.">
        <title>The Global Catalogue of Microorganisms (GCM) 10K type strain sequencing project: providing services to taxonomists for standard genome sequencing and annotation.</title>
        <authorList>
            <consortium name="The Broad Institute Genomics Platform"/>
            <consortium name="The Broad Institute Genome Sequencing Center for Infectious Disease"/>
            <person name="Wu L."/>
            <person name="Ma J."/>
        </authorList>
    </citation>
    <scope>NUCLEOTIDE SEQUENCE [LARGE SCALE GENOMIC DNA]</scope>
    <source>
        <strain evidence="3">NBRC 106396</strain>
    </source>
</reference>
<dbReference type="RefSeq" id="WP_379745503.1">
    <property type="nucleotide sequence ID" value="NZ_JBHTCP010000002.1"/>
</dbReference>
<dbReference type="Proteomes" id="UP001596549">
    <property type="component" value="Unassembled WGS sequence"/>
</dbReference>
<accession>A0ABW2NLP7</accession>
<evidence type="ECO:0000313" key="3">
    <source>
        <dbReference type="Proteomes" id="UP001596549"/>
    </source>
</evidence>
<evidence type="ECO:0000256" key="1">
    <source>
        <dbReference type="SAM" id="MobiDB-lite"/>
    </source>
</evidence>
<evidence type="ECO:0008006" key="4">
    <source>
        <dbReference type="Google" id="ProtNLM"/>
    </source>
</evidence>
<feature type="compositionally biased region" description="Low complexity" evidence="1">
    <location>
        <begin position="42"/>
        <end position="65"/>
    </location>
</feature>
<proteinExistence type="predicted"/>
<protein>
    <recommendedName>
        <fullName evidence="4">Transporter</fullName>
    </recommendedName>
</protein>
<evidence type="ECO:0000313" key="2">
    <source>
        <dbReference type="EMBL" id="MFC7370335.1"/>
    </source>
</evidence>
<comment type="caution">
    <text evidence="2">The sequence shown here is derived from an EMBL/GenBank/DDBJ whole genome shotgun (WGS) entry which is preliminary data.</text>
</comment>
<gene>
    <name evidence="2" type="ORF">ACFQPF_01405</name>
</gene>
<sequence>MFNPYGQYGDQYGGQYGQYDQSAQFGGPSFGPPEDDSPTYAPPQQLSQSQVPQSFFSSPPSSPQQIRSMMCRCLGRWGLLGLRSQGPFGRDFWFYPTEIRVNSVSGYIWRGNRSQRVRYNYNQIRNFMCF</sequence>
<name>A0ABW2NLP7_9BACL</name>
<keyword evidence="3" id="KW-1185">Reference proteome</keyword>
<feature type="region of interest" description="Disordered" evidence="1">
    <location>
        <begin position="1"/>
        <end position="65"/>
    </location>
</feature>
<feature type="compositionally biased region" description="Low complexity" evidence="1">
    <location>
        <begin position="1"/>
        <end position="10"/>
    </location>
</feature>
<organism evidence="2 3">
    <name type="scientific">Fictibacillus iocasae</name>
    <dbReference type="NCBI Taxonomy" id="2715437"/>
    <lineage>
        <taxon>Bacteria</taxon>
        <taxon>Bacillati</taxon>
        <taxon>Bacillota</taxon>
        <taxon>Bacilli</taxon>
        <taxon>Bacillales</taxon>
        <taxon>Fictibacillaceae</taxon>
        <taxon>Fictibacillus</taxon>
    </lineage>
</organism>